<sequence length="445" mass="49209">MAIVYFVHTFILSQTGDSSISIDEFSMVEDGSYRLYLRGKVAFSKLMISLKPDFNLNKQMYRLYGMSYALNVWTYECTSQVNPKIVVKECNVIPKICNWRVVAVNPKFGMFMSSIFTEELVAINLPEDQPGLASSPPTTSVNPKVVQSKDISRFEDFSTSPPEQLVRRSSRVFDTSSPPPPKRRKKVDTPKTKVSKPSQPDQCNVSLNQPFSISDESPTPAANVHVSSDAQKFNSVILDIEELKEFLKDYDVAGKPMVCTVEVFEQKGNVDPKSSTFQFDKHPSSPIHVDIADEFGVSVNEVEHQVHVTSEEPTTNGECSELQPTDENTHVDTEANEPKKDDEADQAPQDINKVTINEDGADTVQHNIRQFVSNTIKVGTSDSSISTTISPSTQAAIDALISDLGKVPIPAKSLCAINKHDLTDNHALLSNSQLPTDIPITKIVV</sequence>
<comment type="caution">
    <text evidence="2">The sequence shown here is derived from an EMBL/GenBank/DDBJ whole genome shotgun (WGS) entry which is preliminary data.</text>
</comment>
<feature type="compositionally biased region" description="Basic and acidic residues" evidence="1">
    <location>
        <begin position="327"/>
        <end position="342"/>
    </location>
</feature>
<dbReference type="Proteomes" id="UP000826656">
    <property type="component" value="Unassembled WGS sequence"/>
</dbReference>
<dbReference type="PANTHER" id="PTHR48302:SF2">
    <property type="entry name" value="DUF1985 DOMAIN-CONTAINING PROTEIN"/>
    <property type="match status" value="1"/>
</dbReference>
<evidence type="ECO:0000313" key="2">
    <source>
        <dbReference type="EMBL" id="KAH0737682.1"/>
    </source>
</evidence>
<reference evidence="2 3" key="1">
    <citation type="journal article" date="2021" name="bioRxiv">
        <title>Chromosome-scale and haplotype-resolved genome assembly of a tetraploid potato cultivar.</title>
        <authorList>
            <person name="Sun H."/>
            <person name="Jiao W.-B."/>
            <person name="Krause K."/>
            <person name="Campoy J.A."/>
            <person name="Goel M."/>
            <person name="Folz-Donahue K."/>
            <person name="Kukat C."/>
            <person name="Huettel B."/>
            <person name="Schneeberger K."/>
        </authorList>
    </citation>
    <scope>NUCLEOTIDE SEQUENCE [LARGE SCALE GENOMIC DNA]</scope>
    <source>
        <strain evidence="2">SolTubOtavaFocal</strain>
        <tissue evidence="2">Leaves</tissue>
    </source>
</reference>
<dbReference type="PANTHER" id="PTHR48302">
    <property type="entry name" value="ULP1 PROTEASE FAMILY, C-TERMINAL CATALYTIC DOMAIN CONTAINING PROTEIN"/>
    <property type="match status" value="1"/>
</dbReference>
<feature type="region of interest" description="Disordered" evidence="1">
    <location>
        <begin position="152"/>
        <end position="220"/>
    </location>
</feature>
<feature type="compositionally biased region" description="Polar residues" evidence="1">
    <location>
        <begin position="311"/>
        <end position="326"/>
    </location>
</feature>
<evidence type="ECO:0000256" key="1">
    <source>
        <dbReference type="SAM" id="MobiDB-lite"/>
    </source>
</evidence>
<gene>
    <name evidence="2" type="ORF">KY290_036387</name>
</gene>
<evidence type="ECO:0008006" key="4">
    <source>
        <dbReference type="Google" id="ProtNLM"/>
    </source>
</evidence>
<dbReference type="EMBL" id="JAIVGD010000028">
    <property type="protein sequence ID" value="KAH0737682.1"/>
    <property type="molecule type" value="Genomic_DNA"/>
</dbReference>
<evidence type="ECO:0000313" key="3">
    <source>
        <dbReference type="Proteomes" id="UP000826656"/>
    </source>
</evidence>
<feature type="compositionally biased region" description="Polar residues" evidence="1">
    <location>
        <begin position="195"/>
        <end position="217"/>
    </location>
</feature>
<organism evidence="2 3">
    <name type="scientific">Solanum tuberosum</name>
    <name type="common">Potato</name>
    <dbReference type="NCBI Taxonomy" id="4113"/>
    <lineage>
        <taxon>Eukaryota</taxon>
        <taxon>Viridiplantae</taxon>
        <taxon>Streptophyta</taxon>
        <taxon>Embryophyta</taxon>
        <taxon>Tracheophyta</taxon>
        <taxon>Spermatophyta</taxon>
        <taxon>Magnoliopsida</taxon>
        <taxon>eudicotyledons</taxon>
        <taxon>Gunneridae</taxon>
        <taxon>Pentapetalae</taxon>
        <taxon>asterids</taxon>
        <taxon>lamiids</taxon>
        <taxon>Solanales</taxon>
        <taxon>Solanaceae</taxon>
        <taxon>Solanoideae</taxon>
        <taxon>Solaneae</taxon>
        <taxon>Solanum</taxon>
    </lineage>
</organism>
<feature type="region of interest" description="Disordered" evidence="1">
    <location>
        <begin position="307"/>
        <end position="348"/>
    </location>
</feature>
<proteinExistence type="predicted"/>
<keyword evidence="3" id="KW-1185">Reference proteome</keyword>
<name>A0ABQ7TSI0_SOLTU</name>
<protein>
    <recommendedName>
        <fullName evidence="4">Ulp1 protease family, C-terminal catalytic domain containing protein</fullName>
    </recommendedName>
</protein>
<accession>A0ABQ7TSI0</accession>